<dbReference type="AlphaFoldDB" id="A0A964UJB8"/>
<dbReference type="GO" id="GO:0016887">
    <property type="term" value="F:ATP hydrolysis activity"/>
    <property type="evidence" value="ECO:0007669"/>
    <property type="project" value="InterPro"/>
</dbReference>
<evidence type="ECO:0000256" key="5">
    <source>
        <dbReference type="SAM" id="MobiDB-lite"/>
    </source>
</evidence>
<sequence length="273" mass="29610">MTEPLLVVEHLTKTFGHGRAQATAVADVSFALAPGGSLGIVGESGSGKTTTARMIIGLERPSGGRITFRGEDRTAPARSARSRRQRGRDIQIVFQDPYTSLDRRQRVGDCLAEVVGVHARPGREETRTRVRELAELVGLDDRQLAALPRSLSGGQRQRVAIARALAADPDILILDEAVSALDVSIQAQILNLLSDIRRKRGVSYLFISHDLAVIRQVTDDTIVMRHGAVVEQGPTADVLDHPQDPYTRLLRDSVPRGGWDPETLTAAHSPGAE</sequence>
<reference evidence="7" key="1">
    <citation type="submission" date="2020-01" db="EMBL/GenBank/DDBJ databases">
        <title>Whole-genome analyses of novel actinobacteria.</title>
        <authorList>
            <person name="Sahin N."/>
        </authorList>
    </citation>
    <scope>NUCLEOTIDE SEQUENCE</scope>
    <source>
        <strain evidence="7">YC537</strain>
    </source>
</reference>
<dbReference type="SMART" id="SM00382">
    <property type="entry name" value="AAA"/>
    <property type="match status" value="1"/>
</dbReference>
<comment type="similarity">
    <text evidence="1">Belongs to the ABC transporter superfamily.</text>
</comment>
<dbReference type="Pfam" id="PF00005">
    <property type="entry name" value="ABC_tran"/>
    <property type="match status" value="1"/>
</dbReference>
<evidence type="ECO:0000313" key="7">
    <source>
        <dbReference type="EMBL" id="NBE50149.1"/>
    </source>
</evidence>
<evidence type="ECO:0000256" key="2">
    <source>
        <dbReference type="ARBA" id="ARBA00022448"/>
    </source>
</evidence>
<dbReference type="OrthoDB" id="8481147at2"/>
<dbReference type="GO" id="GO:0005524">
    <property type="term" value="F:ATP binding"/>
    <property type="evidence" value="ECO:0007669"/>
    <property type="project" value="UniProtKB-KW"/>
</dbReference>
<proteinExistence type="inferred from homology"/>
<dbReference type="CDD" id="cd03257">
    <property type="entry name" value="ABC_NikE_OppD_transporters"/>
    <property type="match status" value="1"/>
</dbReference>
<accession>A0A964UJB8</accession>
<feature type="domain" description="ABC transporter" evidence="6">
    <location>
        <begin position="6"/>
        <end position="251"/>
    </location>
</feature>
<dbReference type="RefSeq" id="WP_161693013.1">
    <property type="nucleotide sequence ID" value="NZ_JAAAHS010000005.1"/>
</dbReference>
<dbReference type="PANTHER" id="PTHR43776">
    <property type="entry name" value="TRANSPORT ATP-BINDING PROTEIN"/>
    <property type="match status" value="1"/>
</dbReference>
<dbReference type="GO" id="GO:0055085">
    <property type="term" value="P:transmembrane transport"/>
    <property type="evidence" value="ECO:0007669"/>
    <property type="project" value="UniProtKB-ARBA"/>
</dbReference>
<dbReference type="Proteomes" id="UP000598297">
    <property type="component" value="Unassembled WGS sequence"/>
</dbReference>
<keyword evidence="2" id="KW-0813">Transport</keyword>
<dbReference type="Pfam" id="PF08352">
    <property type="entry name" value="oligo_HPY"/>
    <property type="match status" value="1"/>
</dbReference>
<dbReference type="Gene3D" id="3.40.50.300">
    <property type="entry name" value="P-loop containing nucleotide triphosphate hydrolases"/>
    <property type="match status" value="1"/>
</dbReference>
<dbReference type="InterPro" id="IPR027417">
    <property type="entry name" value="P-loop_NTPase"/>
</dbReference>
<dbReference type="InterPro" id="IPR050319">
    <property type="entry name" value="ABC_transp_ATP-bind"/>
</dbReference>
<organism evidence="7 8">
    <name type="scientific">Streptomyces boluensis</name>
    <dbReference type="NCBI Taxonomy" id="1775135"/>
    <lineage>
        <taxon>Bacteria</taxon>
        <taxon>Bacillati</taxon>
        <taxon>Actinomycetota</taxon>
        <taxon>Actinomycetes</taxon>
        <taxon>Kitasatosporales</taxon>
        <taxon>Streptomycetaceae</taxon>
        <taxon>Streptomyces</taxon>
    </lineage>
</organism>
<protein>
    <submittedName>
        <fullName evidence="7">ATP-binding cassette domain-containing protein</fullName>
    </submittedName>
</protein>
<evidence type="ECO:0000256" key="3">
    <source>
        <dbReference type="ARBA" id="ARBA00022741"/>
    </source>
</evidence>
<feature type="region of interest" description="Disordered" evidence="5">
    <location>
        <begin position="253"/>
        <end position="273"/>
    </location>
</feature>
<evidence type="ECO:0000313" key="8">
    <source>
        <dbReference type="Proteomes" id="UP000598297"/>
    </source>
</evidence>
<dbReference type="PROSITE" id="PS00211">
    <property type="entry name" value="ABC_TRANSPORTER_1"/>
    <property type="match status" value="1"/>
</dbReference>
<comment type="caution">
    <text evidence="7">The sequence shown here is derived from an EMBL/GenBank/DDBJ whole genome shotgun (WGS) entry which is preliminary data.</text>
</comment>
<keyword evidence="4 7" id="KW-0067">ATP-binding</keyword>
<dbReference type="EMBL" id="JAAAHS010000005">
    <property type="protein sequence ID" value="NBE50149.1"/>
    <property type="molecule type" value="Genomic_DNA"/>
</dbReference>
<dbReference type="PROSITE" id="PS50893">
    <property type="entry name" value="ABC_TRANSPORTER_2"/>
    <property type="match status" value="1"/>
</dbReference>
<dbReference type="PANTHER" id="PTHR43776:SF7">
    <property type="entry name" value="D,D-DIPEPTIDE TRANSPORT ATP-BINDING PROTEIN DDPF-RELATED"/>
    <property type="match status" value="1"/>
</dbReference>
<dbReference type="InterPro" id="IPR013563">
    <property type="entry name" value="Oligopep_ABC_C"/>
</dbReference>
<keyword evidence="3" id="KW-0547">Nucleotide-binding</keyword>
<evidence type="ECO:0000259" key="6">
    <source>
        <dbReference type="PROSITE" id="PS50893"/>
    </source>
</evidence>
<dbReference type="InterPro" id="IPR003439">
    <property type="entry name" value="ABC_transporter-like_ATP-bd"/>
</dbReference>
<gene>
    <name evidence="7" type="ORF">GUY60_01635</name>
</gene>
<evidence type="ECO:0000256" key="1">
    <source>
        <dbReference type="ARBA" id="ARBA00005417"/>
    </source>
</evidence>
<dbReference type="GO" id="GO:0015833">
    <property type="term" value="P:peptide transport"/>
    <property type="evidence" value="ECO:0007669"/>
    <property type="project" value="InterPro"/>
</dbReference>
<dbReference type="SUPFAM" id="SSF52540">
    <property type="entry name" value="P-loop containing nucleoside triphosphate hydrolases"/>
    <property type="match status" value="1"/>
</dbReference>
<evidence type="ECO:0000256" key="4">
    <source>
        <dbReference type="ARBA" id="ARBA00022840"/>
    </source>
</evidence>
<dbReference type="InterPro" id="IPR003593">
    <property type="entry name" value="AAA+_ATPase"/>
</dbReference>
<keyword evidence="8" id="KW-1185">Reference proteome</keyword>
<name>A0A964UJB8_9ACTN</name>
<dbReference type="InterPro" id="IPR017871">
    <property type="entry name" value="ABC_transporter-like_CS"/>
</dbReference>